<feature type="repeat" description="PPR" evidence="2">
    <location>
        <begin position="572"/>
        <end position="606"/>
    </location>
</feature>
<proteinExistence type="predicted"/>
<reference evidence="4 5" key="1">
    <citation type="submission" date="2024-09" db="EMBL/GenBank/DDBJ databases">
        <title>Chromosome-scale assembly of Riccia sorocarpa.</title>
        <authorList>
            <person name="Paukszto L."/>
        </authorList>
    </citation>
    <scope>NUCLEOTIDE SEQUENCE [LARGE SCALE GENOMIC DNA]</scope>
    <source>
        <strain evidence="4">LP-2024</strain>
        <tissue evidence="4">Aerial parts of the thallus</tissue>
    </source>
</reference>
<feature type="repeat" description="PPR" evidence="2">
    <location>
        <begin position="607"/>
        <end position="641"/>
    </location>
</feature>
<evidence type="ECO:0000256" key="1">
    <source>
        <dbReference type="ARBA" id="ARBA00022737"/>
    </source>
</evidence>
<feature type="repeat" description="PPR" evidence="2">
    <location>
        <begin position="502"/>
        <end position="536"/>
    </location>
</feature>
<gene>
    <name evidence="4" type="ORF">R1sor_024361</name>
</gene>
<dbReference type="Proteomes" id="UP001633002">
    <property type="component" value="Unassembled WGS sequence"/>
</dbReference>
<accession>A0ABD3GQA9</accession>
<keyword evidence="5" id="KW-1185">Reference proteome</keyword>
<feature type="repeat" description="PPR" evidence="2">
    <location>
        <begin position="537"/>
        <end position="571"/>
    </location>
</feature>
<dbReference type="InterPro" id="IPR002885">
    <property type="entry name" value="PPR_rpt"/>
</dbReference>
<dbReference type="Pfam" id="PF17177">
    <property type="entry name" value="PPR_long"/>
    <property type="match status" value="1"/>
</dbReference>
<dbReference type="InterPro" id="IPR033443">
    <property type="entry name" value="PROP1-like_PPR_dom"/>
</dbReference>
<feature type="repeat" description="PPR" evidence="2">
    <location>
        <begin position="642"/>
        <end position="676"/>
    </location>
</feature>
<dbReference type="PROSITE" id="PS51375">
    <property type="entry name" value="PPR"/>
    <property type="match status" value="7"/>
</dbReference>
<name>A0ABD3GQA9_9MARC</name>
<evidence type="ECO:0000259" key="3">
    <source>
        <dbReference type="Pfam" id="PF17177"/>
    </source>
</evidence>
<organism evidence="4 5">
    <name type="scientific">Riccia sorocarpa</name>
    <dbReference type="NCBI Taxonomy" id="122646"/>
    <lineage>
        <taxon>Eukaryota</taxon>
        <taxon>Viridiplantae</taxon>
        <taxon>Streptophyta</taxon>
        <taxon>Embryophyta</taxon>
        <taxon>Marchantiophyta</taxon>
        <taxon>Marchantiopsida</taxon>
        <taxon>Marchantiidae</taxon>
        <taxon>Marchantiales</taxon>
        <taxon>Ricciaceae</taxon>
        <taxon>Riccia</taxon>
    </lineage>
</organism>
<dbReference type="InterPro" id="IPR053343">
    <property type="entry name" value="PSII_mRNA-binding_protein"/>
</dbReference>
<keyword evidence="1" id="KW-0677">Repeat</keyword>
<dbReference type="NCBIfam" id="TIGR00756">
    <property type="entry name" value="PPR"/>
    <property type="match status" value="6"/>
</dbReference>
<dbReference type="PANTHER" id="PTHR47940:SF1">
    <property type="entry name" value="PROTEIN LOW PHOTOSYNTHETIC EFFICIENCY 1, CHLOROPLASTIC"/>
    <property type="match status" value="1"/>
</dbReference>
<dbReference type="EMBL" id="JBJQOH010000007">
    <property type="protein sequence ID" value="KAL3681405.1"/>
    <property type="molecule type" value="Genomic_DNA"/>
</dbReference>
<protein>
    <recommendedName>
        <fullName evidence="3">PROP1-like PPR domain-containing protein</fullName>
    </recommendedName>
</protein>
<comment type="caution">
    <text evidence="4">The sequence shown here is derived from an EMBL/GenBank/DDBJ whole genome shotgun (WGS) entry which is preliminary data.</text>
</comment>
<evidence type="ECO:0000313" key="5">
    <source>
        <dbReference type="Proteomes" id="UP001633002"/>
    </source>
</evidence>
<dbReference type="PANTHER" id="PTHR47940">
    <property type="entry name" value="OS12G0283900 PROTEIN"/>
    <property type="match status" value="1"/>
</dbReference>
<feature type="domain" description="PROP1-like PPR" evidence="3">
    <location>
        <begin position="559"/>
        <end position="669"/>
    </location>
</feature>
<evidence type="ECO:0000313" key="4">
    <source>
        <dbReference type="EMBL" id="KAL3681405.1"/>
    </source>
</evidence>
<dbReference type="SUPFAM" id="SSF48452">
    <property type="entry name" value="TPR-like"/>
    <property type="match status" value="1"/>
</dbReference>
<feature type="repeat" description="PPR" evidence="2">
    <location>
        <begin position="253"/>
        <end position="287"/>
    </location>
</feature>
<sequence length="704" mass="78839">MAPTAINLGTHISLSRSLPQRRTKNVAGRSSTTVPRLVSASLRLRGNPQHASTSGAITQACVSSSYSPFSKGPEISNLSTFLCNAIFTVATPPLSARKGFPQLKFGKTVYFQEEEKKAQQSLVVNIGKKTQEDLLERVAQEVRNKKEGDRESTPLVRALTWAFRNVKKSEDVEALVGGLDLPLPVFTTTIQKLGIEGKPMPALVVFDWLQTSGGNQPNVYTYNSLLGALKSNGHWEIAERVYHEMLKTGVSPDIVTQNTLISMYEQQGAYTHALKIFKNLKSLGLQPSPFTVRNVIQILERKGDVEAVLDVFGDFKQQCRREGEGKGKKSENQIEATESRRYSEQKEQLEIMVRQICVKKISQLLGRDSNREEVIRLWSKMKSKQVQLSRNFYENLIRACGDGEEDHKFVKILYLDMRKQEVPISVSLCNHVIRTLALGKMWWAALEVFEHMVQVGPQPNSYTHKLMLSQFHVLLNSARRRKIWKWALQLLDKMIQRGVEPDRFSWNAALIACSKAGETDSAIIVFKRMIERGQRPGVLSYGALLSALEKSNHFAGAKMVWEHMKSMGMKPNVVAYTTMISACGRSGSYGEAVQLLDEMRATGIQPTLITYNALITAYARAGDGERALDVIQQMTAAKIQPDSITYAQLIEAMANEGRWKQATEAFETMQKLKLQPPAYAYEAVLRVCKANNVPVPSAVVEPNR</sequence>
<evidence type="ECO:0000256" key="2">
    <source>
        <dbReference type="PROSITE-ProRule" id="PRU00708"/>
    </source>
</evidence>
<feature type="repeat" description="PPR" evidence="2">
    <location>
        <begin position="218"/>
        <end position="252"/>
    </location>
</feature>
<dbReference type="Gene3D" id="1.25.40.10">
    <property type="entry name" value="Tetratricopeptide repeat domain"/>
    <property type="match status" value="4"/>
</dbReference>
<dbReference type="AlphaFoldDB" id="A0ABD3GQA9"/>
<dbReference type="Pfam" id="PF13812">
    <property type="entry name" value="PPR_3"/>
    <property type="match status" value="3"/>
</dbReference>
<dbReference type="InterPro" id="IPR011990">
    <property type="entry name" value="TPR-like_helical_dom_sf"/>
</dbReference>